<sequence length="132" mass="13656">MNARLVALPASREQEEQVVLQLTGELDLDSEAVLAAAMTEVLESGRRWIVLDCSRLAFCDSRGMNALLGAQQRARASGGGIALAAVGGHVRHVLALTGMDQAVTTAASVDACFDLIAPSPAGTTPEQPDATA</sequence>
<proteinExistence type="inferred from homology"/>
<dbReference type="Gene3D" id="3.30.750.24">
    <property type="entry name" value="STAS domain"/>
    <property type="match status" value="1"/>
</dbReference>
<dbReference type="InterPro" id="IPR036513">
    <property type="entry name" value="STAS_dom_sf"/>
</dbReference>
<feature type="domain" description="STAS" evidence="3">
    <location>
        <begin position="7"/>
        <end position="116"/>
    </location>
</feature>
<dbReference type="GO" id="GO:0043856">
    <property type="term" value="F:anti-sigma factor antagonist activity"/>
    <property type="evidence" value="ECO:0007669"/>
    <property type="project" value="InterPro"/>
</dbReference>
<comment type="caution">
    <text evidence="4">The sequence shown here is derived from an EMBL/GenBank/DDBJ whole genome shotgun (WGS) entry which is preliminary data.</text>
</comment>
<dbReference type="SUPFAM" id="SSF52091">
    <property type="entry name" value="SpoIIaa-like"/>
    <property type="match status" value="1"/>
</dbReference>
<evidence type="ECO:0000313" key="5">
    <source>
        <dbReference type="Proteomes" id="UP000556436"/>
    </source>
</evidence>
<evidence type="ECO:0000256" key="2">
    <source>
        <dbReference type="RuleBase" id="RU003749"/>
    </source>
</evidence>
<comment type="similarity">
    <text evidence="1 2">Belongs to the anti-sigma-factor antagonist family.</text>
</comment>
<accession>A0A7W7LDQ3</accession>
<dbReference type="RefSeq" id="WP_184735380.1">
    <property type="nucleotide sequence ID" value="NZ_BMRW01000008.1"/>
</dbReference>
<reference evidence="4 5" key="1">
    <citation type="submission" date="2020-08" db="EMBL/GenBank/DDBJ databases">
        <title>Genomic Encyclopedia of Type Strains, Phase III (KMG-III): the genomes of soil and plant-associated and newly described type strains.</title>
        <authorList>
            <person name="Whitman W."/>
        </authorList>
    </citation>
    <scope>NUCLEOTIDE SEQUENCE [LARGE SCALE GENOMIC DNA]</scope>
    <source>
        <strain evidence="4 5">CECT 3265</strain>
    </source>
</reference>
<dbReference type="CDD" id="cd07043">
    <property type="entry name" value="STAS_anti-anti-sigma_factors"/>
    <property type="match status" value="1"/>
</dbReference>
<dbReference type="Pfam" id="PF13466">
    <property type="entry name" value="STAS_2"/>
    <property type="match status" value="1"/>
</dbReference>
<protein>
    <recommendedName>
        <fullName evidence="2">Anti-sigma factor antagonist</fullName>
    </recommendedName>
</protein>
<dbReference type="PROSITE" id="PS50801">
    <property type="entry name" value="STAS"/>
    <property type="match status" value="1"/>
</dbReference>
<dbReference type="PANTHER" id="PTHR33495:SF2">
    <property type="entry name" value="ANTI-SIGMA FACTOR ANTAGONIST TM_1081-RELATED"/>
    <property type="match status" value="1"/>
</dbReference>
<gene>
    <name evidence="4" type="ORF">FHS38_004135</name>
</gene>
<dbReference type="PANTHER" id="PTHR33495">
    <property type="entry name" value="ANTI-SIGMA FACTOR ANTAGONIST TM_1081-RELATED-RELATED"/>
    <property type="match status" value="1"/>
</dbReference>
<dbReference type="EMBL" id="JACHJG010000008">
    <property type="protein sequence ID" value="MBB4888067.1"/>
    <property type="molecule type" value="Genomic_DNA"/>
</dbReference>
<dbReference type="InterPro" id="IPR003658">
    <property type="entry name" value="Anti-sigma_ant"/>
</dbReference>
<dbReference type="InterPro" id="IPR002645">
    <property type="entry name" value="STAS_dom"/>
</dbReference>
<evidence type="ECO:0000313" key="4">
    <source>
        <dbReference type="EMBL" id="MBB4888067.1"/>
    </source>
</evidence>
<keyword evidence="5" id="KW-1185">Reference proteome</keyword>
<dbReference type="Proteomes" id="UP000556436">
    <property type="component" value="Unassembled WGS sequence"/>
</dbReference>
<organism evidence="4 5">
    <name type="scientific">Streptomyces netropsis</name>
    <name type="common">Streptoverticillium netropsis</name>
    <dbReference type="NCBI Taxonomy" id="55404"/>
    <lineage>
        <taxon>Bacteria</taxon>
        <taxon>Bacillati</taxon>
        <taxon>Actinomycetota</taxon>
        <taxon>Actinomycetes</taxon>
        <taxon>Kitasatosporales</taxon>
        <taxon>Streptomycetaceae</taxon>
        <taxon>Streptomyces</taxon>
    </lineage>
</organism>
<evidence type="ECO:0000259" key="3">
    <source>
        <dbReference type="PROSITE" id="PS50801"/>
    </source>
</evidence>
<dbReference type="InterPro" id="IPR058548">
    <property type="entry name" value="MlaB-like_STAS"/>
</dbReference>
<dbReference type="NCBIfam" id="TIGR00377">
    <property type="entry name" value="ant_ant_sig"/>
    <property type="match status" value="1"/>
</dbReference>
<dbReference type="AlphaFoldDB" id="A0A7W7LDQ3"/>
<name>A0A7W7LDQ3_STRNE</name>
<evidence type="ECO:0000256" key="1">
    <source>
        <dbReference type="ARBA" id="ARBA00009013"/>
    </source>
</evidence>